<dbReference type="EMBL" id="KI630292">
    <property type="protein sequence ID" value="EYU42455.1"/>
    <property type="molecule type" value="Genomic_DNA"/>
</dbReference>
<keyword evidence="2" id="KW-1185">Reference proteome</keyword>
<sequence length="16" mass="2138">VERIIFMYIYVCMYMY</sequence>
<feature type="non-terminal residue" evidence="1">
    <location>
        <position position="1"/>
    </location>
</feature>
<proteinExistence type="predicted"/>
<reference evidence="1 2" key="1">
    <citation type="journal article" date="2013" name="Proc. Natl. Acad. Sci. U.S.A.">
        <title>Fine-scale variation in meiotic recombination in Mimulus inferred from population shotgun sequencing.</title>
        <authorList>
            <person name="Hellsten U."/>
            <person name="Wright K.M."/>
            <person name="Jenkins J."/>
            <person name="Shu S."/>
            <person name="Yuan Y."/>
            <person name="Wessler S.R."/>
            <person name="Schmutz J."/>
            <person name="Willis J.H."/>
            <person name="Rokhsar D.S."/>
        </authorList>
    </citation>
    <scope>NUCLEOTIDE SEQUENCE [LARGE SCALE GENOMIC DNA]</scope>
    <source>
        <strain evidence="2">cv. DUN x IM62</strain>
    </source>
</reference>
<name>A0A022RU61_ERYGU</name>
<evidence type="ECO:0000313" key="2">
    <source>
        <dbReference type="Proteomes" id="UP000030748"/>
    </source>
</evidence>
<evidence type="ECO:0000313" key="1">
    <source>
        <dbReference type="EMBL" id="EYU42455.1"/>
    </source>
</evidence>
<protein>
    <submittedName>
        <fullName evidence="1">Uncharacterized protein</fullName>
    </submittedName>
</protein>
<accession>A0A022RU61</accession>
<feature type="non-terminal residue" evidence="1">
    <location>
        <position position="16"/>
    </location>
</feature>
<dbReference type="Proteomes" id="UP000030748">
    <property type="component" value="Unassembled WGS sequence"/>
</dbReference>
<gene>
    <name evidence="1" type="ORF">MIMGU_mgv1a0189721mg</name>
</gene>
<organism evidence="1 2">
    <name type="scientific">Erythranthe guttata</name>
    <name type="common">Yellow monkey flower</name>
    <name type="synonym">Mimulus guttatus</name>
    <dbReference type="NCBI Taxonomy" id="4155"/>
    <lineage>
        <taxon>Eukaryota</taxon>
        <taxon>Viridiplantae</taxon>
        <taxon>Streptophyta</taxon>
        <taxon>Embryophyta</taxon>
        <taxon>Tracheophyta</taxon>
        <taxon>Spermatophyta</taxon>
        <taxon>Magnoliopsida</taxon>
        <taxon>eudicotyledons</taxon>
        <taxon>Gunneridae</taxon>
        <taxon>Pentapetalae</taxon>
        <taxon>asterids</taxon>
        <taxon>lamiids</taxon>
        <taxon>Lamiales</taxon>
        <taxon>Phrymaceae</taxon>
        <taxon>Erythranthe</taxon>
    </lineage>
</organism>
<dbReference type="AlphaFoldDB" id="A0A022RU61"/>